<keyword evidence="1" id="KW-1133">Transmembrane helix</keyword>
<accession>A0ABW9GY55</accession>
<feature type="transmembrane region" description="Helical" evidence="1">
    <location>
        <begin position="7"/>
        <end position="27"/>
    </location>
</feature>
<proteinExistence type="predicted"/>
<organism evidence="2 3">
    <name type="scientific">Peptococcus simiae</name>
    <dbReference type="NCBI Taxonomy" id="1643805"/>
    <lineage>
        <taxon>Bacteria</taxon>
        <taxon>Bacillati</taxon>
        <taxon>Bacillota</taxon>
        <taxon>Clostridia</taxon>
        <taxon>Eubacteriales</taxon>
        <taxon>Peptococcaceae</taxon>
        <taxon>Peptococcus</taxon>
    </lineage>
</organism>
<keyword evidence="3" id="KW-1185">Reference proteome</keyword>
<comment type="caution">
    <text evidence="2">The sequence shown here is derived from an EMBL/GenBank/DDBJ whole genome shotgun (WGS) entry which is preliminary data.</text>
</comment>
<evidence type="ECO:0000313" key="3">
    <source>
        <dbReference type="Proteomes" id="UP001631949"/>
    </source>
</evidence>
<dbReference type="Proteomes" id="UP001631949">
    <property type="component" value="Unassembled WGS sequence"/>
</dbReference>
<feature type="transmembrane region" description="Helical" evidence="1">
    <location>
        <begin position="89"/>
        <end position="111"/>
    </location>
</feature>
<evidence type="ECO:0000313" key="2">
    <source>
        <dbReference type="EMBL" id="MFM9413547.1"/>
    </source>
</evidence>
<dbReference type="RefSeq" id="WP_408977166.1">
    <property type="nucleotide sequence ID" value="NZ_JBJUVG010000004.1"/>
</dbReference>
<keyword evidence="1" id="KW-0812">Transmembrane</keyword>
<name>A0ABW9GY55_9FIRM</name>
<reference evidence="2 3" key="1">
    <citation type="journal article" date="2016" name="Int. J. Syst. Evol. Microbiol.">
        <title>Peptococcus simiae sp. nov., isolated from rhesus macaque faeces and emended description of the genus Peptococcus.</title>
        <authorList>
            <person name="Shkoporov A.N."/>
            <person name="Efimov B.A."/>
            <person name="Kondova I."/>
            <person name="Ouwerling B."/>
            <person name="Chaplin A.V."/>
            <person name="Shcherbakova V.A."/>
            <person name="Langermans J.A.M."/>
        </authorList>
    </citation>
    <scope>NUCLEOTIDE SEQUENCE [LARGE SCALE GENOMIC DNA]</scope>
    <source>
        <strain evidence="2 3">M108</strain>
    </source>
</reference>
<evidence type="ECO:0000256" key="1">
    <source>
        <dbReference type="SAM" id="Phobius"/>
    </source>
</evidence>
<gene>
    <name evidence="2" type="ORF">ACKQTC_04110</name>
</gene>
<dbReference type="EMBL" id="JBJUVG010000004">
    <property type="protein sequence ID" value="MFM9413547.1"/>
    <property type="molecule type" value="Genomic_DNA"/>
</dbReference>
<keyword evidence="1" id="KW-0472">Membrane</keyword>
<evidence type="ECO:0008006" key="4">
    <source>
        <dbReference type="Google" id="ProtNLM"/>
    </source>
</evidence>
<sequence>MNYFLPLMAISGAVTFVGGVMLAYNIYQMTIIDAEARGIQKPKAWGLLNAAGNNGNGFILLYLIRRRQFPVKSLPKDKKIALNLYKKKALLAMGFHLVAGLVFAICLINYIN</sequence>
<protein>
    <recommendedName>
        <fullName evidence="4">DUF1294 domain-containing protein</fullName>
    </recommendedName>
</protein>